<dbReference type="Proteomes" id="UP000828390">
    <property type="component" value="Unassembled WGS sequence"/>
</dbReference>
<evidence type="ECO:0000313" key="2">
    <source>
        <dbReference type="Proteomes" id="UP000828390"/>
    </source>
</evidence>
<comment type="caution">
    <text evidence="1">The sequence shown here is derived from an EMBL/GenBank/DDBJ whole genome shotgun (WGS) entry which is preliminary data.</text>
</comment>
<gene>
    <name evidence="1" type="ORF">DPMN_050813</name>
</gene>
<reference evidence="1" key="2">
    <citation type="submission" date="2020-11" db="EMBL/GenBank/DDBJ databases">
        <authorList>
            <person name="McCartney M.A."/>
            <person name="Auch B."/>
            <person name="Kono T."/>
            <person name="Mallez S."/>
            <person name="Becker A."/>
            <person name="Gohl D.M."/>
            <person name="Silverstein K.A.T."/>
            <person name="Koren S."/>
            <person name="Bechman K.B."/>
            <person name="Herman A."/>
            <person name="Abrahante J.E."/>
            <person name="Garbe J."/>
        </authorList>
    </citation>
    <scope>NUCLEOTIDE SEQUENCE</scope>
    <source>
        <strain evidence="1">Duluth1</strain>
        <tissue evidence="1">Whole animal</tissue>
    </source>
</reference>
<organism evidence="1 2">
    <name type="scientific">Dreissena polymorpha</name>
    <name type="common">Zebra mussel</name>
    <name type="synonym">Mytilus polymorpha</name>
    <dbReference type="NCBI Taxonomy" id="45954"/>
    <lineage>
        <taxon>Eukaryota</taxon>
        <taxon>Metazoa</taxon>
        <taxon>Spiralia</taxon>
        <taxon>Lophotrochozoa</taxon>
        <taxon>Mollusca</taxon>
        <taxon>Bivalvia</taxon>
        <taxon>Autobranchia</taxon>
        <taxon>Heteroconchia</taxon>
        <taxon>Euheterodonta</taxon>
        <taxon>Imparidentia</taxon>
        <taxon>Neoheterodontei</taxon>
        <taxon>Myida</taxon>
        <taxon>Dreissenoidea</taxon>
        <taxon>Dreissenidae</taxon>
        <taxon>Dreissena</taxon>
    </lineage>
</organism>
<protein>
    <submittedName>
        <fullName evidence="1">Uncharacterized protein</fullName>
    </submittedName>
</protein>
<evidence type="ECO:0000313" key="1">
    <source>
        <dbReference type="EMBL" id="KAH3724985.1"/>
    </source>
</evidence>
<name>A0A9D4CIL8_DREPO</name>
<sequence>MLRFTMKTGFNNMNHLFTKLKTVLPTRHVHRRHIEAEKITIRGKPHGSLKNPTRTATFAQRADVSIRANDKKKRESVEVCLQELEFVISKDEKDSPMSV</sequence>
<reference evidence="1" key="1">
    <citation type="journal article" date="2019" name="bioRxiv">
        <title>The Genome of the Zebra Mussel, Dreissena polymorpha: A Resource for Invasive Species Research.</title>
        <authorList>
            <person name="McCartney M.A."/>
            <person name="Auch B."/>
            <person name="Kono T."/>
            <person name="Mallez S."/>
            <person name="Zhang Y."/>
            <person name="Obille A."/>
            <person name="Becker A."/>
            <person name="Abrahante J.E."/>
            <person name="Garbe J."/>
            <person name="Badalamenti J.P."/>
            <person name="Herman A."/>
            <person name="Mangelson H."/>
            <person name="Liachko I."/>
            <person name="Sullivan S."/>
            <person name="Sone E.D."/>
            <person name="Koren S."/>
            <person name="Silverstein K.A.T."/>
            <person name="Beckman K.B."/>
            <person name="Gohl D.M."/>
        </authorList>
    </citation>
    <scope>NUCLEOTIDE SEQUENCE</scope>
    <source>
        <strain evidence="1">Duluth1</strain>
        <tissue evidence="1">Whole animal</tissue>
    </source>
</reference>
<accession>A0A9D4CIL8</accession>
<proteinExistence type="predicted"/>
<keyword evidence="2" id="KW-1185">Reference proteome</keyword>
<dbReference type="AlphaFoldDB" id="A0A9D4CIL8"/>
<dbReference type="EMBL" id="JAIWYP010000012">
    <property type="protein sequence ID" value="KAH3724985.1"/>
    <property type="molecule type" value="Genomic_DNA"/>
</dbReference>